<dbReference type="HOGENOM" id="CLU_3367271_0_0_6"/>
<accession>B8CID1</accession>
<dbReference type="KEGG" id="swp:swp_0582"/>
<dbReference type="STRING" id="225849.swp_0582"/>
<evidence type="ECO:0000313" key="1">
    <source>
        <dbReference type="EMBL" id="ACJ27406.1"/>
    </source>
</evidence>
<protein>
    <submittedName>
        <fullName evidence="1">Uncharacterized protein</fullName>
    </submittedName>
</protein>
<gene>
    <name evidence="1" type="ordered locus">swp_0582</name>
</gene>
<sequence length="35" mass="3973">MELQTFTPISRTSNDILVFTKVKSAKVVTIFNSQQ</sequence>
<keyword evidence="2" id="KW-1185">Reference proteome</keyword>
<reference evidence="1 2" key="1">
    <citation type="journal article" date="2008" name="PLoS ONE">
        <title>Environmental adaptation: genomic analysis of the piezotolerant and psychrotolerant deep-sea iron reducing bacterium Shewanella piezotolerans WP3.</title>
        <authorList>
            <person name="Wang F."/>
            <person name="Wang J."/>
            <person name="Jian H."/>
            <person name="Zhang B."/>
            <person name="Li S."/>
            <person name="Wang F."/>
            <person name="Zeng X."/>
            <person name="Gao L."/>
            <person name="Bartlett D.H."/>
            <person name="Yu J."/>
            <person name="Hu S."/>
            <person name="Xiao X."/>
        </authorList>
    </citation>
    <scope>NUCLEOTIDE SEQUENCE [LARGE SCALE GENOMIC DNA]</scope>
    <source>
        <strain evidence="2">WP3 / JCM 13877</strain>
    </source>
</reference>
<evidence type="ECO:0000313" key="2">
    <source>
        <dbReference type="Proteomes" id="UP000000753"/>
    </source>
</evidence>
<dbReference type="EMBL" id="CP000472">
    <property type="protein sequence ID" value="ACJ27406.1"/>
    <property type="molecule type" value="Genomic_DNA"/>
</dbReference>
<organism evidence="1 2">
    <name type="scientific">Shewanella piezotolerans (strain WP3 / JCM 13877)</name>
    <dbReference type="NCBI Taxonomy" id="225849"/>
    <lineage>
        <taxon>Bacteria</taxon>
        <taxon>Pseudomonadati</taxon>
        <taxon>Pseudomonadota</taxon>
        <taxon>Gammaproteobacteria</taxon>
        <taxon>Alteromonadales</taxon>
        <taxon>Shewanellaceae</taxon>
        <taxon>Shewanella</taxon>
    </lineage>
</organism>
<name>B8CID1_SHEPW</name>
<dbReference type="Proteomes" id="UP000000753">
    <property type="component" value="Chromosome"/>
</dbReference>
<dbReference type="AlphaFoldDB" id="B8CID1"/>
<proteinExistence type="predicted"/>